<keyword evidence="4 7" id="KW-0548">Nucleotidyltransferase</keyword>
<dbReference type="GO" id="GO:0003983">
    <property type="term" value="F:UTP:glucose-1-phosphate uridylyltransferase activity"/>
    <property type="evidence" value="ECO:0007669"/>
    <property type="project" value="UniProtKB-EC"/>
</dbReference>
<evidence type="ECO:0000256" key="5">
    <source>
        <dbReference type="ARBA" id="ARBA00048128"/>
    </source>
</evidence>
<evidence type="ECO:0000256" key="1">
    <source>
        <dbReference type="ARBA" id="ARBA00006890"/>
    </source>
</evidence>
<comment type="similarity">
    <text evidence="1">Belongs to the UDPGP type 2 family.</text>
</comment>
<reference evidence="7" key="1">
    <citation type="submission" date="2020-04" db="EMBL/GenBank/DDBJ databases">
        <title>Deep metagenomics examines the oral microbiome during advanced dental caries in children, revealing novel taxa and co-occurrences with host molecules.</title>
        <authorList>
            <person name="Baker J.L."/>
            <person name="Morton J.T."/>
            <person name="Dinis M."/>
            <person name="Alvarez R."/>
            <person name="Tran N.C."/>
            <person name="Knight R."/>
            <person name="Edlund A."/>
        </authorList>
    </citation>
    <scope>NUCLEOTIDE SEQUENCE</scope>
    <source>
        <strain evidence="7">JCVI_32_bin.64</strain>
    </source>
</reference>
<protein>
    <recommendedName>
        <fullName evidence="2">UTP--glucose-1-phosphate uridylyltransferase</fullName>
        <ecNumber evidence="2">2.7.7.9</ecNumber>
    </recommendedName>
</protein>
<keyword evidence="3" id="KW-0808">Transferase</keyword>
<dbReference type="CDD" id="cd02541">
    <property type="entry name" value="UGPase_prokaryotic"/>
    <property type="match status" value="1"/>
</dbReference>
<dbReference type="EC" id="2.7.7.9" evidence="2"/>
<accession>A0A929MYA4</accession>
<comment type="caution">
    <text evidence="7">The sequence shown here is derived from an EMBL/GenBank/DDBJ whole genome shotgun (WGS) entry which is preliminary data.</text>
</comment>
<evidence type="ECO:0000313" key="7">
    <source>
        <dbReference type="EMBL" id="MBF0939642.1"/>
    </source>
</evidence>
<gene>
    <name evidence="7" type="ORF">HXK03_02025</name>
</gene>
<evidence type="ECO:0000313" key="8">
    <source>
        <dbReference type="Proteomes" id="UP000718630"/>
    </source>
</evidence>
<dbReference type="AlphaFoldDB" id="A0A929MYA4"/>
<dbReference type="PANTHER" id="PTHR43197">
    <property type="entry name" value="UTP--GLUCOSE-1-PHOSPHATE URIDYLYLTRANSFERASE"/>
    <property type="match status" value="1"/>
</dbReference>
<dbReference type="SUPFAM" id="SSF53448">
    <property type="entry name" value="Nucleotide-diphospho-sugar transferases"/>
    <property type="match status" value="1"/>
</dbReference>
<evidence type="ECO:0000256" key="2">
    <source>
        <dbReference type="ARBA" id="ARBA00012415"/>
    </source>
</evidence>
<evidence type="ECO:0000256" key="3">
    <source>
        <dbReference type="ARBA" id="ARBA00022679"/>
    </source>
</evidence>
<sequence length="307" mass="32957">MADKKQTVIHAVVPSAGRGTRFLPITKSVPKEMLPVVDRPSIEYIVREATDAGIEDILFVTRAGKQSIEDYFDAEPGLEADLARAGKRDALDSVNEYKQYARVHSVRQGHPLGLGHAIAQAKQHVGDAPCAVLLPDDLMEPGSTLLSKMIQVRQALGGTVVALLRVTPEQATAYASTAVEPLPIPEGVDLAEGSLMRITAVTEKPPLEEVKSEYAVVGRYVLDPAVFTALEEIEPGAGGEYQLTDGYARMIDLPAEQGGGLYGVVIDERRFDTGDKLGYLEANVALALEDPALGPALKEFLKTKVGD</sequence>
<dbReference type="Gene3D" id="3.90.550.10">
    <property type="entry name" value="Spore Coat Polysaccharide Biosynthesis Protein SpsA, Chain A"/>
    <property type="match status" value="1"/>
</dbReference>
<dbReference type="InterPro" id="IPR005771">
    <property type="entry name" value="GalU_uridylyltTrfase_bac/arc"/>
</dbReference>
<comment type="catalytic activity">
    <reaction evidence="5">
        <text>alpha-D-glucose 1-phosphate + UTP + H(+) = UDP-alpha-D-glucose + diphosphate</text>
        <dbReference type="Rhea" id="RHEA:19889"/>
        <dbReference type="ChEBI" id="CHEBI:15378"/>
        <dbReference type="ChEBI" id="CHEBI:33019"/>
        <dbReference type="ChEBI" id="CHEBI:46398"/>
        <dbReference type="ChEBI" id="CHEBI:58601"/>
        <dbReference type="ChEBI" id="CHEBI:58885"/>
        <dbReference type="EC" id="2.7.7.9"/>
    </reaction>
</comment>
<dbReference type="PANTHER" id="PTHR43197:SF1">
    <property type="entry name" value="UTP--GLUCOSE-1-PHOSPHATE URIDYLYLTRANSFERASE"/>
    <property type="match status" value="1"/>
</dbReference>
<dbReference type="Proteomes" id="UP000718630">
    <property type="component" value="Unassembled WGS sequence"/>
</dbReference>
<proteinExistence type="inferred from homology"/>
<organism evidence="7 8">
    <name type="scientific">Schaalia georgiae</name>
    <dbReference type="NCBI Taxonomy" id="52768"/>
    <lineage>
        <taxon>Bacteria</taxon>
        <taxon>Bacillati</taxon>
        <taxon>Actinomycetota</taxon>
        <taxon>Actinomycetes</taxon>
        <taxon>Actinomycetales</taxon>
        <taxon>Actinomycetaceae</taxon>
        <taxon>Schaalia</taxon>
    </lineage>
</organism>
<dbReference type="InterPro" id="IPR005835">
    <property type="entry name" value="NTP_transferase_dom"/>
</dbReference>
<dbReference type="Pfam" id="PF00483">
    <property type="entry name" value="NTP_transferase"/>
    <property type="match status" value="1"/>
</dbReference>
<name>A0A929MYA4_9ACTO</name>
<feature type="domain" description="Nucleotidyl transferase" evidence="6">
    <location>
        <begin position="11"/>
        <end position="285"/>
    </location>
</feature>
<dbReference type="EMBL" id="JABZFZ010000061">
    <property type="protein sequence ID" value="MBF0939642.1"/>
    <property type="molecule type" value="Genomic_DNA"/>
</dbReference>
<evidence type="ECO:0000259" key="6">
    <source>
        <dbReference type="Pfam" id="PF00483"/>
    </source>
</evidence>
<dbReference type="GO" id="GO:0006011">
    <property type="term" value="P:UDP-alpha-D-glucose metabolic process"/>
    <property type="evidence" value="ECO:0007669"/>
    <property type="project" value="InterPro"/>
</dbReference>
<dbReference type="InterPro" id="IPR029044">
    <property type="entry name" value="Nucleotide-diphossugar_trans"/>
</dbReference>
<evidence type="ECO:0000256" key="4">
    <source>
        <dbReference type="ARBA" id="ARBA00022695"/>
    </source>
</evidence>